<protein>
    <submittedName>
        <fullName evidence="2">Putative Epididymal secretory glutathione peroxidase-like</fullName>
    </submittedName>
</protein>
<dbReference type="AlphaFoldDB" id="A0A8J5MVD5"/>
<reference evidence="2" key="1">
    <citation type="journal article" date="2021" name="Sci. Adv.">
        <title>The American lobster genome reveals insights on longevity, neural, and immune adaptations.</title>
        <authorList>
            <person name="Polinski J.M."/>
            <person name="Zimin A.V."/>
            <person name="Clark K.F."/>
            <person name="Kohn A.B."/>
            <person name="Sadowski N."/>
            <person name="Timp W."/>
            <person name="Ptitsyn A."/>
            <person name="Khanna P."/>
            <person name="Romanova D.Y."/>
            <person name="Williams P."/>
            <person name="Greenwood S.J."/>
            <person name="Moroz L.L."/>
            <person name="Walt D.R."/>
            <person name="Bodnar A.G."/>
        </authorList>
    </citation>
    <scope>NUCLEOTIDE SEQUENCE</scope>
    <source>
        <strain evidence="2">GMGI-L3</strain>
    </source>
</reference>
<accession>A0A8J5MVD5</accession>
<name>A0A8J5MVD5_HOMAM</name>
<evidence type="ECO:0000313" key="2">
    <source>
        <dbReference type="EMBL" id="KAG7165051.1"/>
    </source>
</evidence>
<gene>
    <name evidence="2" type="ORF">Hamer_G004809</name>
</gene>
<feature type="signal peptide" evidence="1">
    <location>
        <begin position="1"/>
        <end position="18"/>
    </location>
</feature>
<proteinExistence type="predicted"/>
<dbReference type="GO" id="GO:0004601">
    <property type="term" value="F:peroxidase activity"/>
    <property type="evidence" value="ECO:0007669"/>
    <property type="project" value="UniProtKB-KW"/>
</dbReference>
<sequence>MGMLWAGLISLAAVGVAAEERFAPRACFHHQSDGGNIYKYEELDLSETRNVSLADYRAKLMRFGHQQPVCLTGKTSMSPVESLVFFLLVNIWLELQDSLS</sequence>
<evidence type="ECO:0000256" key="1">
    <source>
        <dbReference type="SAM" id="SignalP"/>
    </source>
</evidence>
<dbReference type="Proteomes" id="UP000747542">
    <property type="component" value="Unassembled WGS sequence"/>
</dbReference>
<feature type="chain" id="PRO_5035220685" evidence="1">
    <location>
        <begin position="19"/>
        <end position="100"/>
    </location>
</feature>
<evidence type="ECO:0000313" key="3">
    <source>
        <dbReference type="Proteomes" id="UP000747542"/>
    </source>
</evidence>
<keyword evidence="1" id="KW-0732">Signal</keyword>
<comment type="caution">
    <text evidence="2">The sequence shown here is derived from an EMBL/GenBank/DDBJ whole genome shotgun (WGS) entry which is preliminary data.</text>
</comment>
<organism evidence="2 3">
    <name type="scientific">Homarus americanus</name>
    <name type="common">American lobster</name>
    <dbReference type="NCBI Taxonomy" id="6706"/>
    <lineage>
        <taxon>Eukaryota</taxon>
        <taxon>Metazoa</taxon>
        <taxon>Ecdysozoa</taxon>
        <taxon>Arthropoda</taxon>
        <taxon>Crustacea</taxon>
        <taxon>Multicrustacea</taxon>
        <taxon>Malacostraca</taxon>
        <taxon>Eumalacostraca</taxon>
        <taxon>Eucarida</taxon>
        <taxon>Decapoda</taxon>
        <taxon>Pleocyemata</taxon>
        <taxon>Astacidea</taxon>
        <taxon>Nephropoidea</taxon>
        <taxon>Nephropidae</taxon>
        <taxon>Homarus</taxon>
    </lineage>
</organism>
<keyword evidence="2" id="KW-0575">Peroxidase</keyword>
<keyword evidence="3" id="KW-1185">Reference proteome</keyword>
<keyword evidence="2" id="KW-0560">Oxidoreductase</keyword>
<dbReference type="EMBL" id="JAHLQT010024847">
    <property type="protein sequence ID" value="KAG7165051.1"/>
    <property type="molecule type" value="Genomic_DNA"/>
</dbReference>